<evidence type="ECO:0000259" key="2">
    <source>
        <dbReference type="Pfam" id="PF07992"/>
    </source>
</evidence>
<keyword evidence="4" id="KW-1185">Reference proteome</keyword>
<keyword evidence="1" id="KW-0560">Oxidoreductase</keyword>
<dbReference type="Proteomes" id="UP000280434">
    <property type="component" value="Unassembled WGS sequence"/>
</dbReference>
<dbReference type="OrthoDB" id="9801699at2"/>
<dbReference type="InterPro" id="IPR017224">
    <property type="entry name" value="Opine_Oxase_asu/HCN_bsu"/>
</dbReference>
<dbReference type="InterPro" id="IPR036188">
    <property type="entry name" value="FAD/NAD-bd_sf"/>
</dbReference>
<comment type="caution">
    <text evidence="3">The sequence shown here is derived from an EMBL/GenBank/DDBJ whole genome shotgun (WGS) entry which is preliminary data.</text>
</comment>
<dbReference type="Pfam" id="PF07992">
    <property type="entry name" value="Pyr_redox_2"/>
    <property type="match status" value="1"/>
</dbReference>
<dbReference type="PANTHER" id="PTHR42949">
    <property type="entry name" value="ANAEROBIC GLYCEROL-3-PHOSPHATE DEHYDROGENASE SUBUNIT B"/>
    <property type="match status" value="1"/>
</dbReference>
<feature type="domain" description="FAD/NAD(P)-binding" evidence="2">
    <location>
        <begin position="6"/>
        <end position="298"/>
    </location>
</feature>
<dbReference type="Gene3D" id="1.10.10.1100">
    <property type="entry name" value="BFD-like [2Fe-2S]-binding domain"/>
    <property type="match status" value="1"/>
</dbReference>
<dbReference type="InterPro" id="IPR023753">
    <property type="entry name" value="FAD/NAD-binding_dom"/>
</dbReference>
<dbReference type="PRINTS" id="PR00469">
    <property type="entry name" value="PNDRDTASEII"/>
</dbReference>
<reference evidence="3 4" key="1">
    <citation type="submission" date="2018-10" db="EMBL/GenBank/DDBJ databases">
        <title>Paraburkholderia sp. 7MK8-2, isolated from soil.</title>
        <authorList>
            <person name="Gao Z.-H."/>
            <person name="Qiu L.-H."/>
        </authorList>
    </citation>
    <scope>NUCLEOTIDE SEQUENCE [LARGE SCALE GENOMIC DNA]</scope>
    <source>
        <strain evidence="3 4">7MK8-2</strain>
    </source>
</reference>
<gene>
    <name evidence="3" type="ORF">D7S89_24465</name>
</gene>
<organism evidence="3 4">
    <name type="scientific">Trinickia fusca</name>
    <dbReference type="NCBI Taxonomy" id="2419777"/>
    <lineage>
        <taxon>Bacteria</taxon>
        <taxon>Pseudomonadati</taxon>
        <taxon>Pseudomonadota</taxon>
        <taxon>Betaproteobacteria</taxon>
        <taxon>Burkholderiales</taxon>
        <taxon>Burkholderiaceae</taxon>
        <taxon>Trinickia</taxon>
    </lineage>
</organism>
<sequence length="428" mass="44302">MTMQHFDVVVIGAGPAGLAAVQAAASSGARIALVDDNPRAGGQVWRQGPGRGAAKPLQDMLTALDAQAGLTIFSSTRVIAAAPAKTLLLESSDQGGVHLSYERLIVCTGARERLLPCRGWTLPGVTGAGGLQALIKGGVPVGGQRIVIGGSGPLLIAALATAREAGARVLAVVEHAPRAAVARFGLSLAATPSKLWQAARLTRGFGGVPYWTDSVVREVRGNGRVEAVTIARGTREMTLACDRVALGYGLVPNLTLAQALGCAVEAEGIVVDDLQRTSVDDVLAAGECTGIGGVELATAEGAIAGCIAGKVSVPAQLVHERTRWRRFAARVERGFALGEAARAWPTPDTLLCRCEDVPFGEVAAHGSWRDAKLHTRCGMGACQGRICGTAAQTLLGWDMAAPRPPLAPTRIETLLAACAHEQHLDCPL</sequence>
<dbReference type="PRINTS" id="PR00368">
    <property type="entry name" value="FADPNR"/>
</dbReference>
<dbReference type="PANTHER" id="PTHR42949:SF3">
    <property type="entry name" value="ANAEROBIC GLYCEROL-3-PHOSPHATE DEHYDROGENASE SUBUNIT B"/>
    <property type="match status" value="1"/>
</dbReference>
<dbReference type="SUPFAM" id="SSF51905">
    <property type="entry name" value="FAD/NAD(P)-binding domain"/>
    <property type="match status" value="1"/>
</dbReference>
<proteinExistence type="predicted"/>
<protein>
    <submittedName>
        <fullName evidence="3">NAD(P)/FAD-dependent oxidoreductase</fullName>
    </submittedName>
</protein>
<dbReference type="InterPro" id="IPR051691">
    <property type="entry name" value="Metab_Enz_Cyan_OpOx_G3PDH"/>
</dbReference>
<accession>A0A494X760</accession>
<dbReference type="GO" id="GO:0016491">
    <property type="term" value="F:oxidoreductase activity"/>
    <property type="evidence" value="ECO:0007669"/>
    <property type="project" value="UniProtKB-KW"/>
</dbReference>
<dbReference type="AlphaFoldDB" id="A0A494X760"/>
<evidence type="ECO:0000256" key="1">
    <source>
        <dbReference type="ARBA" id="ARBA00023002"/>
    </source>
</evidence>
<evidence type="ECO:0000313" key="4">
    <source>
        <dbReference type="Proteomes" id="UP000280434"/>
    </source>
</evidence>
<dbReference type="PIRSF" id="PIRSF037495">
    <property type="entry name" value="Opine_OX_OoxA/HcnB"/>
    <property type="match status" value="1"/>
</dbReference>
<dbReference type="InterPro" id="IPR041854">
    <property type="entry name" value="BFD-like_2Fe2S-bd_dom_sf"/>
</dbReference>
<evidence type="ECO:0000313" key="3">
    <source>
        <dbReference type="EMBL" id="RKP43839.1"/>
    </source>
</evidence>
<name>A0A494X760_9BURK</name>
<dbReference type="Gene3D" id="3.50.50.60">
    <property type="entry name" value="FAD/NAD(P)-binding domain"/>
    <property type="match status" value="2"/>
</dbReference>
<dbReference type="EMBL" id="RBZV01000016">
    <property type="protein sequence ID" value="RKP43839.1"/>
    <property type="molecule type" value="Genomic_DNA"/>
</dbReference>
<dbReference type="RefSeq" id="WP_121281454.1">
    <property type="nucleotide sequence ID" value="NZ_RBZV01000016.1"/>
</dbReference>